<feature type="transmembrane region" description="Helical" evidence="1">
    <location>
        <begin position="29"/>
        <end position="45"/>
    </location>
</feature>
<evidence type="ECO:0000256" key="1">
    <source>
        <dbReference type="SAM" id="Phobius"/>
    </source>
</evidence>
<sequence>MDDNNREIREKRYKKIKYQEVEENKWRRLIYIVFLVVNLIVISMFDVVDRIGLIPTMILVTILVYYFNKNLTLIFYKKLIKKSMN</sequence>
<dbReference type="RefSeq" id="WP_092055763.1">
    <property type="nucleotide sequence ID" value="NZ_FNZF01000008.1"/>
</dbReference>
<protein>
    <submittedName>
        <fullName evidence="2">Uncharacterized protein</fullName>
    </submittedName>
</protein>
<reference evidence="3" key="1">
    <citation type="submission" date="2016-10" db="EMBL/GenBank/DDBJ databases">
        <authorList>
            <person name="Varghese N."/>
            <person name="Submissions S."/>
        </authorList>
    </citation>
    <scope>NUCLEOTIDE SEQUENCE [LARGE SCALE GENOMIC DNA]</scope>
    <source>
        <strain evidence="3">CGMCC 1.6763</strain>
    </source>
</reference>
<keyword evidence="1" id="KW-1133">Transmembrane helix</keyword>
<feature type="transmembrane region" description="Helical" evidence="1">
    <location>
        <begin position="51"/>
        <end position="68"/>
    </location>
</feature>
<dbReference type="STRING" id="426757.SAMN04488127_2918"/>
<keyword evidence="3" id="KW-1185">Reference proteome</keyword>
<keyword evidence="1" id="KW-0472">Membrane</keyword>
<dbReference type="AlphaFoldDB" id="A0A1H7BYI9"/>
<keyword evidence="1" id="KW-0812">Transmembrane</keyword>
<proteinExistence type="predicted"/>
<organism evidence="2 3">
    <name type="scientific">Bhargavaea ginsengi</name>
    <dbReference type="NCBI Taxonomy" id="426757"/>
    <lineage>
        <taxon>Bacteria</taxon>
        <taxon>Bacillati</taxon>
        <taxon>Bacillota</taxon>
        <taxon>Bacilli</taxon>
        <taxon>Bacillales</taxon>
        <taxon>Caryophanaceae</taxon>
        <taxon>Bhargavaea</taxon>
    </lineage>
</organism>
<evidence type="ECO:0000313" key="3">
    <source>
        <dbReference type="Proteomes" id="UP000199200"/>
    </source>
</evidence>
<name>A0A1H7BYI9_9BACL</name>
<evidence type="ECO:0000313" key="2">
    <source>
        <dbReference type="EMBL" id="SEJ82266.1"/>
    </source>
</evidence>
<dbReference type="EMBL" id="FNZF01000008">
    <property type="protein sequence ID" value="SEJ82266.1"/>
    <property type="molecule type" value="Genomic_DNA"/>
</dbReference>
<gene>
    <name evidence="2" type="ORF">SAMN04488127_2918</name>
</gene>
<dbReference type="Proteomes" id="UP000199200">
    <property type="component" value="Unassembled WGS sequence"/>
</dbReference>
<accession>A0A1H7BYI9</accession>